<reference evidence="2" key="1">
    <citation type="journal article" date="2017" name="Med. Chem. Commun.">
        <title>Nonomuraea sp. ATCC 55076 harbours the largest actinomycete chromosome to date and the kistamicin biosynthetic gene cluster.</title>
        <authorList>
            <person name="Nazari B."/>
            <person name="Forneris C.C."/>
            <person name="Gibson M.I."/>
            <person name="Moon K."/>
            <person name="Schramma K.R."/>
            <person name="Seyedsayamdost M.R."/>
        </authorList>
    </citation>
    <scope>NUCLEOTIDE SEQUENCE [LARGE SCALE GENOMIC DNA]</scope>
    <source>
        <strain evidence="2">ATCC 55076</strain>
    </source>
</reference>
<sequence length="119" mass="12789">MELSRRAIKAARTDLEEALALLSPDSKNGGAKNDGTAQPVFAQASPALQLRDDYEAMSGYWPAATGFQTSAQRAIGAVTVSYGNIATQVRNVIDLLDQALRNYDDIEVDSEGRSQSVQV</sequence>
<dbReference type="AlphaFoldDB" id="A0A1V0A904"/>
<dbReference type="STRING" id="1909395.BKM31_39275"/>
<keyword evidence="2" id="KW-1185">Reference proteome</keyword>
<organism evidence="1 2">
    <name type="scientific">[Actinomadura] parvosata subsp. kistnae</name>
    <dbReference type="NCBI Taxonomy" id="1909395"/>
    <lineage>
        <taxon>Bacteria</taxon>
        <taxon>Bacillati</taxon>
        <taxon>Actinomycetota</taxon>
        <taxon>Actinomycetes</taxon>
        <taxon>Streptosporangiales</taxon>
        <taxon>Streptosporangiaceae</taxon>
        <taxon>Nonomuraea</taxon>
    </lineage>
</organism>
<dbReference type="Proteomes" id="UP000190797">
    <property type="component" value="Chromosome"/>
</dbReference>
<evidence type="ECO:0000313" key="2">
    <source>
        <dbReference type="Proteomes" id="UP000190797"/>
    </source>
</evidence>
<gene>
    <name evidence="1" type="ORF">BKM31_39275</name>
</gene>
<dbReference type="KEGG" id="noa:BKM31_39275"/>
<proteinExistence type="predicted"/>
<protein>
    <recommendedName>
        <fullName evidence="3">PE domain-containing protein</fullName>
    </recommendedName>
</protein>
<evidence type="ECO:0000313" key="1">
    <source>
        <dbReference type="EMBL" id="AQZ66687.1"/>
    </source>
</evidence>
<evidence type="ECO:0008006" key="3">
    <source>
        <dbReference type="Google" id="ProtNLM"/>
    </source>
</evidence>
<name>A0A1V0A904_9ACTN</name>
<dbReference type="EMBL" id="CP017717">
    <property type="protein sequence ID" value="AQZ66687.1"/>
    <property type="molecule type" value="Genomic_DNA"/>
</dbReference>
<accession>A0A1V0A904</accession>